<sequence>MRLFLPLTLALCVAAAMPAQASGPVRPSTASASRDPIFGTWTNPGRTIVVKTLLCGAELCGEIVAAGAEAQNDAREAGVERLVGTELLQNYRKTGSGRWTGTVFVPDMARSFSSRIVQRSPDVLRISGCIFGGLICKSQDWTRI</sequence>
<feature type="signal peptide" evidence="1">
    <location>
        <begin position="1"/>
        <end position="21"/>
    </location>
</feature>
<dbReference type="InterPro" id="IPR019223">
    <property type="entry name" value="DUF2147"/>
</dbReference>
<keyword evidence="4" id="KW-1185">Reference proteome</keyword>
<evidence type="ECO:0000313" key="4">
    <source>
        <dbReference type="Proteomes" id="UP000229081"/>
    </source>
</evidence>
<dbReference type="EMBL" id="CP024923">
    <property type="protein sequence ID" value="ATY34254.1"/>
    <property type="molecule type" value="Genomic_DNA"/>
</dbReference>
<feature type="chain" id="PRO_5014804248" evidence="1">
    <location>
        <begin position="22"/>
        <end position="144"/>
    </location>
</feature>
<dbReference type="Pfam" id="PF09917">
    <property type="entry name" value="DUF2147"/>
    <property type="match status" value="1"/>
</dbReference>
<evidence type="ECO:0000313" key="3">
    <source>
        <dbReference type="EMBL" id="ATY34254.1"/>
    </source>
</evidence>
<evidence type="ECO:0000256" key="1">
    <source>
        <dbReference type="SAM" id="SignalP"/>
    </source>
</evidence>
<dbReference type="OrthoDB" id="9811671at2"/>
<name>A0A2K8MMG9_9SPHN</name>
<dbReference type="AlphaFoldDB" id="A0A2K8MMG9"/>
<feature type="domain" description="DUF2147" evidence="2">
    <location>
        <begin position="39"/>
        <end position="143"/>
    </location>
</feature>
<dbReference type="Proteomes" id="UP000229081">
    <property type="component" value="Chromosome"/>
</dbReference>
<reference evidence="3 4" key="1">
    <citation type="submission" date="2017-11" db="EMBL/GenBank/DDBJ databases">
        <title>Complete genome sequence of Sphingomonas sp. Strain Cra20, a psychrotolerant potential plant growth promoting rhizobacteria.</title>
        <authorList>
            <person name="Luo Y."/>
        </authorList>
    </citation>
    <scope>NUCLEOTIDE SEQUENCE [LARGE SCALE GENOMIC DNA]</scope>
    <source>
        <strain evidence="3 4">Cra20</strain>
    </source>
</reference>
<evidence type="ECO:0000259" key="2">
    <source>
        <dbReference type="Pfam" id="PF09917"/>
    </source>
</evidence>
<protein>
    <submittedName>
        <fullName evidence="3">DUF2147 domain-containing protein</fullName>
    </submittedName>
</protein>
<dbReference type="Gene3D" id="2.40.128.520">
    <property type="match status" value="1"/>
</dbReference>
<dbReference type="KEGG" id="sphc:CVN68_21720"/>
<dbReference type="PANTHER" id="PTHR36919:SF2">
    <property type="entry name" value="BLL6627 PROTEIN"/>
    <property type="match status" value="1"/>
</dbReference>
<keyword evidence="1" id="KW-0732">Signal</keyword>
<dbReference type="PANTHER" id="PTHR36919">
    <property type="entry name" value="BLR1215 PROTEIN"/>
    <property type="match status" value="1"/>
</dbReference>
<proteinExistence type="predicted"/>
<gene>
    <name evidence="3" type="ORF">CVN68_21720</name>
</gene>
<organism evidence="3 4">
    <name type="scientific">Sphingomonas psychrotolerans</name>
    <dbReference type="NCBI Taxonomy" id="1327635"/>
    <lineage>
        <taxon>Bacteria</taxon>
        <taxon>Pseudomonadati</taxon>
        <taxon>Pseudomonadota</taxon>
        <taxon>Alphaproteobacteria</taxon>
        <taxon>Sphingomonadales</taxon>
        <taxon>Sphingomonadaceae</taxon>
        <taxon>Sphingomonas</taxon>
    </lineage>
</organism>
<accession>A0A2K8MMG9</accession>